<dbReference type="eggNOG" id="COG1840">
    <property type="taxonomic scope" value="Bacteria"/>
</dbReference>
<dbReference type="SUPFAM" id="SSF53850">
    <property type="entry name" value="Periplasmic binding protein-like II"/>
    <property type="match status" value="1"/>
</dbReference>
<dbReference type="HOGENOM" id="CLU_026974_0_0_5"/>
<dbReference type="PANTHER" id="PTHR30006">
    <property type="entry name" value="THIAMINE-BINDING PERIPLASMIC PROTEIN-RELATED"/>
    <property type="match status" value="1"/>
</dbReference>
<dbReference type="OrthoDB" id="9766989at2"/>
<dbReference type="GO" id="GO:0030288">
    <property type="term" value="C:outer membrane-bounded periplasmic space"/>
    <property type="evidence" value="ECO:0007669"/>
    <property type="project" value="TreeGrafter"/>
</dbReference>
<dbReference type="PANTHER" id="PTHR30006:SF2">
    <property type="entry name" value="ABC TRANSPORTER SUBSTRATE-BINDING PROTEIN"/>
    <property type="match status" value="1"/>
</dbReference>
<evidence type="ECO:0000313" key="4">
    <source>
        <dbReference type="Proteomes" id="UP000028181"/>
    </source>
</evidence>
<dbReference type="GO" id="GO:0005524">
    <property type="term" value="F:ATP binding"/>
    <property type="evidence" value="ECO:0007669"/>
    <property type="project" value="UniProtKB-KW"/>
</dbReference>
<dbReference type="KEGG" id="ngg:RG540_CH29670"/>
<reference evidence="4" key="1">
    <citation type="journal article" date="2014" name="BMC Genomics">
        <title>Genome sequencing of two Neorhizobium galegae strains reveals a noeT gene responsible for the unusual acetylation of the nodulation factors.</title>
        <authorList>
            <person name="Osterman J."/>
            <person name="Marsh J."/>
            <person name="Laine P.K."/>
            <person name="Zeng Z."/>
            <person name="Alatalo E."/>
            <person name="Sullivan J.T."/>
            <person name="Young J.P."/>
            <person name="Thomas-Oates J."/>
            <person name="Paulin L."/>
            <person name="Lindstrom K."/>
        </authorList>
    </citation>
    <scope>NUCLEOTIDE SEQUENCE [LARGE SCALE GENOMIC DNA]</scope>
    <source>
        <strain evidence="4">HAMBI 540</strain>
    </source>
</reference>
<protein>
    <submittedName>
        <fullName evidence="3">Ferric transporter ATP-binding subunit</fullName>
    </submittedName>
</protein>
<dbReference type="PATRIC" id="fig|1028800.3.peg.3006"/>
<name>A0A068SSD0_NEOGA</name>
<sequence length="335" mass="36627">MISKVLKSFALASLAIGLATVAHAQQPWEDVVKAAKKEGTVTLYTSQVGVPQLDEILSAFTDEYGIKALKLELRGSELFEKLRLELATNRGVADMSFSGGSVSLEAMGVLDKHGSIPNATRLAPDFAGSELRLPIFSQSMGIVVNASVPKEKRPKSWADLADPAWKGKILSDDFRSVGGGGLFFAVTYDKLGEDYQKRLAENKPAFTREIRDSPRRVARGEYPIYIPFILPDTLLNKGLPLEVILPSEGLVYGNFDGAVVKNAPHPNAARVLLNFFLSDKAQLIYAGSARRPTVTGLEDRYPPNVKDFLQAPLLGTQEDATARAEMLKRATEMYK</sequence>
<dbReference type="GO" id="GO:0030976">
    <property type="term" value="F:thiamine pyrophosphate binding"/>
    <property type="evidence" value="ECO:0007669"/>
    <property type="project" value="TreeGrafter"/>
</dbReference>
<proteinExistence type="predicted"/>
<dbReference type="GO" id="GO:0030975">
    <property type="term" value="F:thiamine binding"/>
    <property type="evidence" value="ECO:0007669"/>
    <property type="project" value="TreeGrafter"/>
</dbReference>
<keyword evidence="3" id="KW-0547">Nucleotide-binding</keyword>
<dbReference type="GO" id="GO:0015888">
    <property type="term" value="P:thiamine transport"/>
    <property type="evidence" value="ECO:0007669"/>
    <property type="project" value="TreeGrafter"/>
</dbReference>
<organism evidence="3 4">
    <name type="scientific">Neorhizobium galegae bv. orientalis str. HAMBI 540</name>
    <dbReference type="NCBI Taxonomy" id="1028800"/>
    <lineage>
        <taxon>Bacteria</taxon>
        <taxon>Pseudomonadati</taxon>
        <taxon>Pseudomonadota</taxon>
        <taxon>Alphaproteobacteria</taxon>
        <taxon>Hyphomicrobiales</taxon>
        <taxon>Rhizobiaceae</taxon>
        <taxon>Rhizobium/Agrobacterium group</taxon>
        <taxon>Neorhizobium</taxon>
    </lineage>
</organism>
<gene>
    <name evidence="3" type="ORF">RG540_CH29670</name>
</gene>
<keyword evidence="1 2" id="KW-0732">Signal</keyword>
<feature type="chain" id="PRO_5001653361" evidence="2">
    <location>
        <begin position="25"/>
        <end position="335"/>
    </location>
</feature>
<evidence type="ECO:0000256" key="2">
    <source>
        <dbReference type="SAM" id="SignalP"/>
    </source>
</evidence>
<dbReference type="Pfam" id="PF13343">
    <property type="entry name" value="SBP_bac_6"/>
    <property type="match status" value="1"/>
</dbReference>
<dbReference type="RefSeq" id="WP_038589246.1">
    <property type="nucleotide sequence ID" value="NZ_HG938353.1"/>
</dbReference>
<dbReference type="Proteomes" id="UP000028181">
    <property type="component" value="Chromosome I"/>
</dbReference>
<evidence type="ECO:0000313" key="3">
    <source>
        <dbReference type="EMBL" id="CDN49133.1"/>
    </source>
</evidence>
<dbReference type="Gene3D" id="3.40.190.10">
    <property type="entry name" value="Periplasmic binding protein-like II"/>
    <property type="match status" value="2"/>
</dbReference>
<dbReference type="GeneID" id="24258936"/>
<dbReference type="EMBL" id="HG938353">
    <property type="protein sequence ID" value="CDN49133.1"/>
    <property type="molecule type" value="Genomic_DNA"/>
</dbReference>
<keyword evidence="4" id="KW-1185">Reference proteome</keyword>
<feature type="signal peptide" evidence="2">
    <location>
        <begin position="1"/>
        <end position="24"/>
    </location>
</feature>
<evidence type="ECO:0000256" key="1">
    <source>
        <dbReference type="ARBA" id="ARBA00022729"/>
    </source>
</evidence>
<accession>A0A068SSD0</accession>
<keyword evidence="3" id="KW-0067">ATP-binding</keyword>
<dbReference type="AlphaFoldDB" id="A0A068SSD0"/>